<feature type="binding site" evidence="7">
    <location>
        <position position="103"/>
    </location>
    <ligand>
        <name>Zn(2+)</name>
        <dbReference type="ChEBI" id="CHEBI:29105"/>
    </ligand>
</feature>
<keyword evidence="2" id="KW-0678">Repressor</keyword>
<feature type="binding site" evidence="7">
    <location>
        <position position="140"/>
    </location>
    <ligand>
        <name>Zn(2+)</name>
        <dbReference type="ChEBI" id="CHEBI:29105"/>
    </ligand>
</feature>
<keyword evidence="3 7" id="KW-0862">Zinc</keyword>
<dbReference type="SUPFAM" id="SSF46785">
    <property type="entry name" value="Winged helix' DNA-binding domain"/>
    <property type="match status" value="1"/>
</dbReference>
<organism evidence="9 10">
    <name type="scientific">Megasphaera cerevisiae DSM 20462</name>
    <dbReference type="NCBI Taxonomy" id="1122219"/>
    <lineage>
        <taxon>Bacteria</taxon>
        <taxon>Bacillati</taxon>
        <taxon>Bacillota</taxon>
        <taxon>Negativicutes</taxon>
        <taxon>Veillonellales</taxon>
        <taxon>Veillonellaceae</taxon>
        <taxon>Megasphaera</taxon>
    </lineage>
</organism>
<keyword evidence="7" id="KW-0479">Metal-binding</keyword>
<evidence type="ECO:0000313" key="10">
    <source>
        <dbReference type="Proteomes" id="UP000036503"/>
    </source>
</evidence>
<dbReference type="Gene3D" id="3.30.1490.190">
    <property type="match status" value="1"/>
</dbReference>
<dbReference type="PANTHER" id="PTHR33202">
    <property type="entry name" value="ZINC UPTAKE REGULATION PROTEIN"/>
    <property type="match status" value="1"/>
</dbReference>
<dbReference type="EMBL" id="LEKT01000045">
    <property type="protein sequence ID" value="KMO85806.1"/>
    <property type="molecule type" value="Genomic_DNA"/>
</dbReference>
<feature type="binding site" evidence="7">
    <location>
        <position position="100"/>
    </location>
    <ligand>
        <name>Zn(2+)</name>
        <dbReference type="ChEBI" id="CHEBI:29105"/>
    </ligand>
</feature>
<dbReference type="Proteomes" id="UP000036503">
    <property type="component" value="Unassembled WGS sequence"/>
</dbReference>
<keyword evidence="8" id="KW-0408">Iron</keyword>
<evidence type="ECO:0000256" key="7">
    <source>
        <dbReference type="PIRSR" id="PIRSR602481-1"/>
    </source>
</evidence>
<comment type="similarity">
    <text evidence="1">Belongs to the Fur family.</text>
</comment>
<dbReference type="GO" id="GO:0045892">
    <property type="term" value="P:negative regulation of DNA-templated transcription"/>
    <property type="evidence" value="ECO:0007669"/>
    <property type="project" value="TreeGrafter"/>
</dbReference>
<evidence type="ECO:0000313" key="9">
    <source>
        <dbReference type="EMBL" id="KMO85806.1"/>
    </source>
</evidence>
<dbReference type="GO" id="GO:0003700">
    <property type="term" value="F:DNA-binding transcription factor activity"/>
    <property type="evidence" value="ECO:0007669"/>
    <property type="project" value="InterPro"/>
</dbReference>
<feature type="binding site" evidence="8">
    <location>
        <position position="132"/>
    </location>
    <ligand>
        <name>Fe cation</name>
        <dbReference type="ChEBI" id="CHEBI:24875"/>
    </ligand>
</feature>
<dbReference type="PANTHER" id="PTHR33202:SF8">
    <property type="entry name" value="PEROXIDE-RESPONSIVE REPRESSOR PERR"/>
    <property type="match status" value="1"/>
</dbReference>
<dbReference type="STRING" id="39029.BSR42_10070"/>
<gene>
    <name evidence="9" type="ORF">AB840_11570</name>
</gene>
<evidence type="ECO:0000256" key="2">
    <source>
        <dbReference type="ARBA" id="ARBA00022491"/>
    </source>
</evidence>
<dbReference type="GO" id="GO:0000976">
    <property type="term" value="F:transcription cis-regulatory region binding"/>
    <property type="evidence" value="ECO:0007669"/>
    <property type="project" value="TreeGrafter"/>
</dbReference>
<comment type="cofactor">
    <cofactor evidence="7">
        <name>Zn(2+)</name>
        <dbReference type="ChEBI" id="CHEBI:29105"/>
    </cofactor>
    <text evidence="7">Binds 1 zinc ion per subunit.</text>
</comment>
<keyword evidence="10" id="KW-1185">Reference proteome</keyword>
<evidence type="ECO:0000256" key="5">
    <source>
        <dbReference type="ARBA" id="ARBA00023125"/>
    </source>
</evidence>
<dbReference type="InterPro" id="IPR036388">
    <property type="entry name" value="WH-like_DNA-bd_sf"/>
</dbReference>
<proteinExistence type="inferred from homology"/>
<dbReference type="InterPro" id="IPR043135">
    <property type="entry name" value="Fur_C"/>
</dbReference>
<comment type="caution">
    <text evidence="9">The sequence shown here is derived from an EMBL/GenBank/DDBJ whole genome shotgun (WGS) entry which is preliminary data.</text>
</comment>
<evidence type="ECO:0000256" key="1">
    <source>
        <dbReference type="ARBA" id="ARBA00007957"/>
    </source>
</evidence>
<feature type="binding site" evidence="8">
    <location>
        <position position="94"/>
    </location>
    <ligand>
        <name>Fe cation</name>
        <dbReference type="ChEBI" id="CHEBI:24875"/>
    </ligand>
</feature>
<dbReference type="PATRIC" id="fig|1122219.3.peg.2264"/>
<dbReference type="GO" id="GO:1900376">
    <property type="term" value="P:regulation of secondary metabolite biosynthetic process"/>
    <property type="evidence" value="ECO:0007669"/>
    <property type="project" value="TreeGrafter"/>
</dbReference>
<dbReference type="AlphaFoldDB" id="A0A0J6ZLQ6"/>
<dbReference type="RefSeq" id="WP_048515001.1">
    <property type="nucleotide sequence ID" value="NZ_FUXD01000011.1"/>
</dbReference>
<name>A0A0J6ZLQ6_9FIRM</name>
<protein>
    <submittedName>
        <fullName evidence="9">Fur family transcriptional regulator</fullName>
    </submittedName>
</protein>
<evidence type="ECO:0000256" key="3">
    <source>
        <dbReference type="ARBA" id="ARBA00022833"/>
    </source>
</evidence>
<keyword evidence="5" id="KW-0238">DNA-binding</keyword>
<dbReference type="InParanoid" id="A0A0J6ZLQ6"/>
<dbReference type="CDD" id="cd07153">
    <property type="entry name" value="Fur_like"/>
    <property type="match status" value="1"/>
</dbReference>
<evidence type="ECO:0000256" key="4">
    <source>
        <dbReference type="ARBA" id="ARBA00023015"/>
    </source>
</evidence>
<sequence>MMRHKNEAGNYGEYLHQYGLKSTRPRNHVLRILINHHGVLTAEDIYRKLADENCCINFSTVYRILEMFTEKGLVEKSFLPDARKYGFALRSLGHTHRLICLRCHRIVEISHCPLSVFEQKLEGETDFQIVGHNLELYGYCPECKKAMHGSQEVKAGEEKKT</sequence>
<feature type="binding site" evidence="7">
    <location>
        <position position="143"/>
    </location>
    <ligand>
        <name>Zn(2+)</name>
        <dbReference type="ChEBI" id="CHEBI:29105"/>
    </ligand>
</feature>
<dbReference type="FunCoup" id="A0A0J6ZLQ6">
    <property type="interactions" value="5"/>
</dbReference>
<dbReference type="GO" id="GO:0008270">
    <property type="term" value="F:zinc ion binding"/>
    <property type="evidence" value="ECO:0007669"/>
    <property type="project" value="TreeGrafter"/>
</dbReference>
<evidence type="ECO:0000256" key="8">
    <source>
        <dbReference type="PIRSR" id="PIRSR602481-2"/>
    </source>
</evidence>
<dbReference type="InterPro" id="IPR036390">
    <property type="entry name" value="WH_DNA-bd_sf"/>
</dbReference>
<dbReference type="InterPro" id="IPR002481">
    <property type="entry name" value="FUR"/>
</dbReference>
<keyword evidence="4" id="KW-0805">Transcription regulation</keyword>
<evidence type="ECO:0000256" key="6">
    <source>
        <dbReference type="ARBA" id="ARBA00023163"/>
    </source>
</evidence>
<comment type="cofactor">
    <cofactor evidence="8">
        <name>Mn(2+)</name>
        <dbReference type="ChEBI" id="CHEBI:29035"/>
    </cofactor>
    <cofactor evidence="8">
        <name>Fe(2+)</name>
        <dbReference type="ChEBI" id="CHEBI:29033"/>
    </cofactor>
    <text evidence="8">Binds 1 Mn(2+) or Fe(2+) ion per subunit.</text>
</comment>
<dbReference type="Gene3D" id="1.10.10.10">
    <property type="entry name" value="Winged helix-like DNA-binding domain superfamily/Winged helix DNA-binding domain"/>
    <property type="match status" value="1"/>
</dbReference>
<accession>A0A0J6ZLQ6</accession>
<dbReference type="Pfam" id="PF01475">
    <property type="entry name" value="FUR"/>
    <property type="match status" value="1"/>
</dbReference>
<keyword evidence="6" id="KW-0804">Transcription</keyword>
<reference evidence="9 10" key="1">
    <citation type="submission" date="2015-06" db="EMBL/GenBank/DDBJ databases">
        <title>Draft genome sequence of beer spoilage bacterium Megasphaera cerevisiae type strain 20462.</title>
        <authorList>
            <person name="Kutumbaka K."/>
            <person name="Pasmowitz J."/>
            <person name="Mategko J."/>
            <person name="Reyes D."/>
            <person name="Friedrich A."/>
            <person name="Han S."/>
            <person name="Martens-Habbena W."/>
            <person name="Neal-McKinney J."/>
            <person name="Janagama H.K."/>
            <person name="Nadala C."/>
            <person name="Samadpour M."/>
        </authorList>
    </citation>
    <scope>NUCLEOTIDE SEQUENCE [LARGE SCALE GENOMIC DNA]</scope>
    <source>
        <strain evidence="9 10">DSM 20462</strain>
    </source>
</reference>